<feature type="transmembrane region" description="Helical" evidence="2">
    <location>
        <begin position="61"/>
        <end position="84"/>
    </location>
</feature>
<reference evidence="3 4" key="1">
    <citation type="journal article" date="2012" name="MBio">
        <title>De novo assembly of the Pneumocystis jirovecii genome from a single bronchoalveolar lavage fluid specimen from a patient.</title>
        <authorList>
            <person name="Cisse O.H."/>
            <person name="Pagni M."/>
            <person name="Hauser P.M."/>
        </authorList>
    </citation>
    <scope>NUCLEOTIDE SEQUENCE [LARGE SCALE GENOMIC DNA]</scope>
    <source>
        <strain evidence="3 4">SE8</strain>
    </source>
</reference>
<dbReference type="PANTHER" id="PTHR39470:SF1">
    <property type="entry name" value="CHORISMATE SYNTHASE PROTEIN"/>
    <property type="match status" value="1"/>
</dbReference>
<name>L0P9S0_PNEJI</name>
<dbReference type="EMBL" id="CAKM01000138">
    <property type="protein sequence ID" value="CCJ28947.1"/>
    <property type="molecule type" value="Genomic_DNA"/>
</dbReference>
<feature type="transmembrane region" description="Helical" evidence="2">
    <location>
        <begin position="235"/>
        <end position="254"/>
    </location>
</feature>
<proteinExistence type="predicted"/>
<dbReference type="STRING" id="1209962.L0P9S0"/>
<feature type="coiled-coil region" evidence="1">
    <location>
        <begin position="304"/>
        <end position="356"/>
    </location>
</feature>
<gene>
    <name evidence="3" type="ORF">PNEJI1_003033</name>
</gene>
<dbReference type="PANTHER" id="PTHR39470">
    <property type="entry name" value="CHROMOSOME 10, WHOLE GENOME SHOTGUN SEQUENCE"/>
    <property type="match status" value="1"/>
</dbReference>
<feature type="transmembrane region" description="Helical" evidence="2">
    <location>
        <begin position="188"/>
        <end position="208"/>
    </location>
</feature>
<evidence type="ECO:0000313" key="3">
    <source>
        <dbReference type="EMBL" id="CCJ28947.1"/>
    </source>
</evidence>
<protein>
    <submittedName>
        <fullName evidence="3">Uncharacterized protein</fullName>
    </submittedName>
</protein>
<keyword evidence="2" id="KW-1133">Transmembrane helix</keyword>
<keyword evidence="1" id="KW-0175">Coiled coil</keyword>
<evidence type="ECO:0000256" key="1">
    <source>
        <dbReference type="SAM" id="Coils"/>
    </source>
</evidence>
<feature type="transmembrane region" description="Helical" evidence="2">
    <location>
        <begin position="155"/>
        <end position="176"/>
    </location>
</feature>
<dbReference type="InParanoid" id="L0P9S0"/>
<keyword evidence="2" id="KW-0472">Membrane</keyword>
<evidence type="ECO:0000313" key="4">
    <source>
        <dbReference type="Proteomes" id="UP000010422"/>
    </source>
</evidence>
<dbReference type="Proteomes" id="UP000010422">
    <property type="component" value="Unassembled WGS sequence"/>
</dbReference>
<accession>L0P9S0</accession>
<sequence>MYTFLELLSKLQCLFDFLNSTLLFLFNKDILLSLCFFETKSGKLNTFLKMFYQITQPLSKSAIRAITFLVFFSLSFFIFNFWLISENIILKTSSKIYTSEATLKTRLNHLRQITEYDQKLLERLKCLNGRLLYVLYGPSALGLCEWCEIETPITFLYYIIPHILLHYLINLGIILLSTSVLFEGTVKLWENLASTITFFFFIIELIVLKTYDWKSNEHIDSTLNINWIHWKLNKYRTFFIITLDLFVAFIIWFADTNQLHQMPTKEKQLLLSINNLEESINRIRALTIINRAVITDEFLQKQKMEFYQQEKKRLKELNDSISIKSNMKNTTFENNVKNSIEEIENYAENLVEYLDMMH</sequence>
<evidence type="ECO:0000256" key="2">
    <source>
        <dbReference type="SAM" id="Phobius"/>
    </source>
</evidence>
<comment type="caution">
    <text evidence="3">The sequence shown here is derived from an EMBL/GenBank/DDBJ whole genome shotgun (WGS) entry which is preliminary data.</text>
</comment>
<dbReference type="AlphaFoldDB" id="L0P9S0"/>
<dbReference type="VEuPathDB" id="FungiDB:PNEJI1_003033"/>
<organism evidence="4">
    <name type="scientific">Pneumocystis jirovecii</name>
    <name type="common">Human pneumocystis pneumonia agent</name>
    <dbReference type="NCBI Taxonomy" id="42068"/>
    <lineage>
        <taxon>Eukaryota</taxon>
        <taxon>Fungi</taxon>
        <taxon>Dikarya</taxon>
        <taxon>Ascomycota</taxon>
        <taxon>Taphrinomycotina</taxon>
        <taxon>Pneumocystomycetes</taxon>
        <taxon>Pneumocystaceae</taxon>
        <taxon>Pneumocystis</taxon>
    </lineage>
</organism>
<keyword evidence="2" id="KW-0812">Transmembrane</keyword>